<dbReference type="Gene3D" id="1.10.286.20">
    <property type="match status" value="1"/>
</dbReference>
<keyword evidence="3 5" id="KW-0251">Elongation factor</keyword>
<dbReference type="CDD" id="cd14275">
    <property type="entry name" value="UBA_EF-Ts"/>
    <property type="match status" value="1"/>
</dbReference>
<dbReference type="Gene3D" id="3.30.479.20">
    <property type="entry name" value="Elongation factor Ts, dimerisation domain"/>
    <property type="match status" value="2"/>
</dbReference>
<evidence type="ECO:0000256" key="4">
    <source>
        <dbReference type="ARBA" id="ARBA00022917"/>
    </source>
</evidence>
<dbReference type="PANTHER" id="PTHR11741:SF0">
    <property type="entry name" value="ELONGATION FACTOR TS, MITOCHONDRIAL"/>
    <property type="match status" value="1"/>
</dbReference>
<dbReference type="GO" id="GO:0005737">
    <property type="term" value="C:cytoplasm"/>
    <property type="evidence" value="ECO:0007669"/>
    <property type="project" value="UniProtKB-SubCell"/>
</dbReference>
<evidence type="ECO:0000256" key="1">
    <source>
        <dbReference type="ARBA" id="ARBA00005532"/>
    </source>
</evidence>
<dbReference type="InterPro" id="IPR036402">
    <property type="entry name" value="EF-Ts_dimer_sf"/>
</dbReference>
<proteinExistence type="inferred from homology"/>
<keyword evidence="4 5" id="KW-0648">Protein biosynthesis</keyword>
<reference evidence="7" key="1">
    <citation type="submission" date="2022-09" db="EMBL/GenBank/DDBJ databases">
        <title>Aureispira anguillicida sp. nov., isolated from Leptocephalus of Japanese eel Anguilla japonica.</title>
        <authorList>
            <person name="Yuasa K."/>
            <person name="Mekata T."/>
            <person name="Ikunari K."/>
        </authorList>
    </citation>
    <scope>NUCLEOTIDE SEQUENCE</scope>
    <source>
        <strain evidence="7">EL160426</strain>
    </source>
</reference>
<dbReference type="FunFam" id="1.10.8.10:FF:000001">
    <property type="entry name" value="Elongation factor Ts"/>
    <property type="match status" value="1"/>
</dbReference>
<name>A0A915YJX5_9BACT</name>
<dbReference type="SUPFAM" id="SSF46934">
    <property type="entry name" value="UBA-like"/>
    <property type="match status" value="1"/>
</dbReference>
<evidence type="ECO:0000256" key="2">
    <source>
        <dbReference type="ARBA" id="ARBA00016956"/>
    </source>
</evidence>
<dbReference type="AlphaFoldDB" id="A0A915YJX5"/>
<keyword evidence="8" id="KW-1185">Reference proteome</keyword>
<dbReference type="PANTHER" id="PTHR11741">
    <property type="entry name" value="ELONGATION FACTOR TS"/>
    <property type="match status" value="1"/>
</dbReference>
<dbReference type="NCBIfam" id="TIGR00116">
    <property type="entry name" value="tsf"/>
    <property type="match status" value="1"/>
</dbReference>
<dbReference type="RefSeq" id="WP_264789798.1">
    <property type="nucleotide sequence ID" value="NZ_AP026867.1"/>
</dbReference>
<dbReference type="InterPro" id="IPR018101">
    <property type="entry name" value="Transl_elong_Ts_CS"/>
</dbReference>
<feature type="region of interest" description="Involved in Mg(2+) ion dislocation from EF-Tu" evidence="5">
    <location>
        <begin position="84"/>
        <end position="87"/>
    </location>
</feature>
<sequence length="279" mass="30277">MATIKISAKDVKALRDQTGAGMMDCKKALVEANGDMEEAIAYLRKKGQKMTEKRADRDANEGVVVAATSDDNTKGIVVRIGCETDFVAKNDDFVTFAKSVADAALAAFVATKEDLLAVTMDGQTIADKLIERTGVIGEKIELSSYEKLEAAQVVPYIHMGHKAGVIVGFNKANDGLAEAGRNVAMQIAAMKPIAVDKDGVDASVVQKEIEIGMDQARQDGKPEAMLEKIAQGKLGKFYKEKTLLNQEYVKAEKKETVKQYIQSIDKELTVTDFKHVTLG</sequence>
<dbReference type="InterPro" id="IPR009060">
    <property type="entry name" value="UBA-like_sf"/>
</dbReference>
<dbReference type="Pfam" id="PF00889">
    <property type="entry name" value="EF_TS"/>
    <property type="match status" value="1"/>
</dbReference>
<comment type="function">
    <text evidence="5">Associates with the EF-Tu.GDP complex and induces the exchange of GDP to GTP. It remains bound to the aminoacyl-tRNA.EF-Tu.GTP complex up to the GTP hydrolysis stage on the ribosome.</text>
</comment>
<evidence type="ECO:0000256" key="5">
    <source>
        <dbReference type="HAMAP-Rule" id="MF_00050"/>
    </source>
</evidence>
<dbReference type="InterPro" id="IPR001816">
    <property type="entry name" value="Transl_elong_EFTs/EF1B"/>
</dbReference>
<evidence type="ECO:0000313" key="8">
    <source>
        <dbReference type="Proteomes" id="UP001060919"/>
    </source>
</evidence>
<protein>
    <recommendedName>
        <fullName evidence="2 5">Elongation factor Ts</fullName>
        <shortName evidence="5">EF-Ts</shortName>
    </recommendedName>
</protein>
<accession>A0A915YJX5</accession>
<feature type="domain" description="Translation elongation factor EFTs/EF1B dimerisation" evidence="6">
    <location>
        <begin position="75"/>
        <end position="279"/>
    </location>
</feature>
<dbReference type="EMBL" id="AP026867">
    <property type="protein sequence ID" value="BDS14579.1"/>
    <property type="molecule type" value="Genomic_DNA"/>
</dbReference>
<dbReference type="SUPFAM" id="SSF54713">
    <property type="entry name" value="Elongation factor Ts (EF-Ts), dimerisation domain"/>
    <property type="match status" value="1"/>
</dbReference>
<dbReference type="KEGG" id="aup:AsAng_0053600"/>
<evidence type="ECO:0000256" key="3">
    <source>
        <dbReference type="ARBA" id="ARBA00022768"/>
    </source>
</evidence>
<gene>
    <name evidence="5" type="primary">tsf</name>
    <name evidence="7" type="ORF">AsAng_0053600</name>
</gene>
<evidence type="ECO:0000313" key="7">
    <source>
        <dbReference type="EMBL" id="BDS14579.1"/>
    </source>
</evidence>
<dbReference type="HAMAP" id="MF_00050">
    <property type="entry name" value="EF_Ts"/>
    <property type="match status" value="1"/>
</dbReference>
<dbReference type="Proteomes" id="UP001060919">
    <property type="component" value="Chromosome"/>
</dbReference>
<organism evidence="7 8">
    <name type="scientific">Aureispira anguillae</name>
    <dbReference type="NCBI Taxonomy" id="2864201"/>
    <lineage>
        <taxon>Bacteria</taxon>
        <taxon>Pseudomonadati</taxon>
        <taxon>Bacteroidota</taxon>
        <taxon>Saprospiria</taxon>
        <taxon>Saprospirales</taxon>
        <taxon>Saprospiraceae</taxon>
        <taxon>Aureispira</taxon>
    </lineage>
</organism>
<comment type="subcellular location">
    <subcellularLocation>
        <location evidence="5">Cytoplasm</location>
    </subcellularLocation>
</comment>
<dbReference type="PROSITE" id="PS01126">
    <property type="entry name" value="EF_TS_1"/>
    <property type="match status" value="1"/>
</dbReference>
<dbReference type="GO" id="GO:0003746">
    <property type="term" value="F:translation elongation factor activity"/>
    <property type="evidence" value="ECO:0007669"/>
    <property type="project" value="UniProtKB-UniRule"/>
</dbReference>
<keyword evidence="5" id="KW-0963">Cytoplasm</keyword>
<evidence type="ECO:0000259" key="6">
    <source>
        <dbReference type="Pfam" id="PF00889"/>
    </source>
</evidence>
<dbReference type="FunFam" id="1.10.286.20:FF:000001">
    <property type="entry name" value="Elongation factor Ts"/>
    <property type="match status" value="1"/>
</dbReference>
<dbReference type="Gene3D" id="1.10.8.10">
    <property type="entry name" value="DNA helicase RuvA subunit, C-terminal domain"/>
    <property type="match status" value="1"/>
</dbReference>
<comment type="similarity">
    <text evidence="1 5">Belongs to the EF-Ts family.</text>
</comment>
<dbReference type="InterPro" id="IPR014039">
    <property type="entry name" value="Transl_elong_EFTs/EF1B_dimer"/>
</dbReference>